<evidence type="ECO:0000256" key="1">
    <source>
        <dbReference type="ARBA" id="ARBA00010768"/>
    </source>
</evidence>
<feature type="domain" description="Inositol polyphosphate-related phosphatase" evidence="3">
    <location>
        <begin position="1"/>
        <end position="231"/>
    </location>
</feature>
<dbReference type="GeneID" id="17037994"/>
<dbReference type="EMBL" id="AGSI01000017">
    <property type="protein sequence ID" value="EIE20020.1"/>
    <property type="molecule type" value="Genomic_DNA"/>
</dbReference>
<dbReference type="InterPro" id="IPR036691">
    <property type="entry name" value="Endo/exonu/phosph_ase_sf"/>
</dbReference>
<dbReference type="KEGG" id="csl:COCSUDRAFT_19169"/>
<feature type="non-terminal residue" evidence="4">
    <location>
        <position position="1"/>
    </location>
</feature>
<sequence>QVAAKQMVGLYLSVWVTKTILPQIRGVQVTAVGTGVMGFLGNKGAVAVRMRVFDTGVELINAHLSSGESEGDKLKRHSDFLEIIRRGQYPPDSDAKEPETSLACDQTFWVGDLNYRLNFPDKQVREQVRLRKFDALAEHDELVQAREAGDAFQGWCEGALTFPPTYKFRCVRDTVYKDRRRTPAWTDRVLWRSKGKSSAPHQLIYASAMDIMMSDHRLVYAAFVFPVSACAQGLMR</sequence>
<evidence type="ECO:0000313" key="4">
    <source>
        <dbReference type="EMBL" id="EIE20020.1"/>
    </source>
</evidence>
<dbReference type="Gene3D" id="3.60.10.10">
    <property type="entry name" value="Endonuclease/exonuclease/phosphatase"/>
    <property type="match status" value="1"/>
</dbReference>
<evidence type="ECO:0000313" key="5">
    <source>
        <dbReference type="Proteomes" id="UP000007264"/>
    </source>
</evidence>
<keyword evidence="2" id="KW-0378">Hydrolase</keyword>
<dbReference type="Proteomes" id="UP000007264">
    <property type="component" value="Unassembled WGS sequence"/>
</dbReference>
<dbReference type="OrthoDB" id="1925875at2759"/>
<dbReference type="AlphaFoldDB" id="I0YNQ1"/>
<dbReference type="GO" id="GO:0046856">
    <property type="term" value="P:phosphatidylinositol dephosphorylation"/>
    <property type="evidence" value="ECO:0007669"/>
    <property type="project" value="InterPro"/>
</dbReference>
<comment type="caution">
    <text evidence="4">The sequence shown here is derived from an EMBL/GenBank/DDBJ whole genome shotgun (WGS) entry which is preliminary data.</text>
</comment>
<dbReference type="GO" id="GO:0004445">
    <property type="term" value="F:inositol-polyphosphate 5-phosphatase activity"/>
    <property type="evidence" value="ECO:0007669"/>
    <property type="project" value="InterPro"/>
</dbReference>
<name>I0YNQ1_COCSC</name>
<dbReference type="GO" id="GO:0034485">
    <property type="term" value="F:phosphatidylinositol-3,4,5-trisphosphate 5-phosphatase activity"/>
    <property type="evidence" value="ECO:0007669"/>
    <property type="project" value="TreeGrafter"/>
</dbReference>
<accession>I0YNQ1</accession>
<dbReference type="PANTHER" id="PTHR45666">
    <property type="entry name" value="TYPE IV INOSITOL POLYPHOSPHATE 5-PHOSPHATASE 9"/>
    <property type="match status" value="1"/>
</dbReference>
<keyword evidence="5" id="KW-1185">Reference proteome</keyword>
<dbReference type="InterPro" id="IPR045849">
    <property type="entry name" value="IP5P_plant"/>
</dbReference>
<dbReference type="RefSeq" id="XP_005644564.1">
    <property type="nucleotide sequence ID" value="XM_005644507.1"/>
</dbReference>
<dbReference type="Pfam" id="PF22669">
    <property type="entry name" value="Exo_endo_phos2"/>
    <property type="match status" value="1"/>
</dbReference>
<comment type="similarity">
    <text evidence="1">Belongs to the inositol polyphosphate 5-phosphatase family.</text>
</comment>
<dbReference type="SMART" id="SM00128">
    <property type="entry name" value="IPPc"/>
    <property type="match status" value="1"/>
</dbReference>
<evidence type="ECO:0000259" key="3">
    <source>
        <dbReference type="SMART" id="SM00128"/>
    </source>
</evidence>
<dbReference type="PANTHER" id="PTHR45666:SF22">
    <property type="entry name" value="TYPE I INOSITOL POLYPHOSPHATE 5-PHOSPHATASE 4"/>
    <property type="match status" value="1"/>
</dbReference>
<gene>
    <name evidence="4" type="ORF">COCSUDRAFT_19169</name>
</gene>
<proteinExistence type="inferred from homology"/>
<dbReference type="InterPro" id="IPR000300">
    <property type="entry name" value="IPPc"/>
</dbReference>
<dbReference type="SUPFAM" id="SSF56219">
    <property type="entry name" value="DNase I-like"/>
    <property type="match status" value="1"/>
</dbReference>
<protein>
    <submittedName>
        <fullName evidence="4">DNase I-like protein</fullName>
    </submittedName>
</protein>
<dbReference type="eggNOG" id="KOG0565">
    <property type="taxonomic scope" value="Eukaryota"/>
</dbReference>
<dbReference type="GO" id="GO:0004439">
    <property type="term" value="F:phosphatidylinositol-4,5-bisphosphate 5-phosphatase activity"/>
    <property type="evidence" value="ECO:0007669"/>
    <property type="project" value="TreeGrafter"/>
</dbReference>
<reference evidence="4 5" key="1">
    <citation type="journal article" date="2012" name="Genome Biol.">
        <title>The genome of the polar eukaryotic microalga coccomyxa subellipsoidea reveals traits of cold adaptation.</title>
        <authorList>
            <person name="Blanc G."/>
            <person name="Agarkova I."/>
            <person name="Grimwood J."/>
            <person name="Kuo A."/>
            <person name="Brueggeman A."/>
            <person name="Dunigan D."/>
            <person name="Gurnon J."/>
            <person name="Ladunga I."/>
            <person name="Lindquist E."/>
            <person name="Lucas S."/>
            <person name="Pangilinan J."/>
            <person name="Proschold T."/>
            <person name="Salamov A."/>
            <person name="Schmutz J."/>
            <person name="Weeks D."/>
            <person name="Yamada T."/>
            <person name="Claverie J.M."/>
            <person name="Grigoriev I."/>
            <person name="Van Etten J."/>
            <person name="Lomsadze A."/>
            <person name="Borodovsky M."/>
        </authorList>
    </citation>
    <scope>NUCLEOTIDE SEQUENCE [LARGE SCALE GENOMIC DNA]</scope>
    <source>
        <strain evidence="4 5">C-169</strain>
    </source>
</reference>
<organism evidence="4 5">
    <name type="scientific">Coccomyxa subellipsoidea (strain C-169)</name>
    <name type="common">Green microalga</name>
    <dbReference type="NCBI Taxonomy" id="574566"/>
    <lineage>
        <taxon>Eukaryota</taxon>
        <taxon>Viridiplantae</taxon>
        <taxon>Chlorophyta</taxon>
        <taxon>core chlorophytes</taxon>
        <taxon>Trebouxiophyceae</taxon>
        <taxon>Trebouxiophyceae incertae sedis</taxon>
        <taxon>Coccomyxaceae</taxon>
        <taxon>Coccomyxa</taxon>
        <taxon>Coccomyxa subellipsoidea</taxon>
    </lineage>
</organism>
<evidence type="ECO:0000256" key="2">
    <source>
        <dbReference type="ARBA" id="ARBA00022801"/>
    </source>
</evidence>
<dbReference type="STRING" id="574566.I0YNQ1"/>